<dbReference type="Proteomes" id="UP000051124">
    <property type="component" value="Unassembled WGS sequence"/>
</dbReference>
<gene>
    <name evidence="7" type="ORF">AMJ40_07105</name>
</gene>
<evidence type="ECO:0000313" key="7">
    <source>
        <dbReference type="EMBL" id="KPJ48636.1"/>
    </source>
</evidence>
<evidence type="ECO:0000256" key="2">
    <source>
        <dbReference type="ARBA" id="ARBA00023274"/>
    </source>
</evidence>
<dbReference type="PRINTS" id="PR00059">
    <property type="entry name" value="RIBOSOMALL6"/>
</dbReference>
<dbReference type="PATRIC" id="fig|1703771.3.peg.915"/>
<dbReference type="InterPro" id="IPR019906">
    <property type="entry name" value="Ribosomal_uL6_bac-type"/>
</dbReference>
<evidence type="ECO:0000313" key="8">
    <source>
        <dbReference type="Proteomes" id="UP000051124"/>
    </source>
</evidence>
<dbReference type="SUPFAM" id="SSF56053">
    <property type="entry name" value="Ribosomal protein L6"/>
    <property type="match status" value="1"/>
</dbReference>
<protein>
    <recommendedName>
        <fullName evidence="3 5">50S ribosomal protein L6</fullName>
    </recommendedName>
</protein>
<dbReference type="AlphaFoldDB" id="A0A0S7WG71"/>
<evidence type="ECO:0000256" key="1">
    <source>
        <dbReference type="ARBA" id="ARBA00022980"/>
    </source>
</evidence>
<dbReference type="GO" id="GO:0003735">
    <property type="term" value="F:structural constituent of ribosome"/>
    <property type="evidence" value="ECO:0007669"/>
    <property type="project" value="InterPro"/>
</dbReference>
<accession>A0A0S7WG71</accession>
<dbReference type="InterPro" id="IPR036789">
    <property type="entry name" value="Ribosomal_uL6-like_a/b-dom_sf"/>
</dbReference>
<dbReference type="InterPro" id="IPR020040">
    <property type="entry name" value="Ribosomal_uL6_a/b-dom"/>
</dbReference>
<sequence length="82" mass="9094">QLKEKALMLQIGFSHPVIVTPPEGIQFQVPAPNRIIVKGIDKELVGQTAARIRTIKKAEPYKGKGIRYEGEWVRKKAGKTAA</sequence>
<keyword evidence="5" id="KW-0694">RNA-binding</keyword>
<dbReference type="GO" id="GO:0022625">
    <property type="term" value="C:cytosolic large ribosomal subunit"/>
    <property type="evidence" value="ECO:0007669"/>
    <property type="project" value="TreeGrafter"/>
</dbReference>
<evidence type="ECO:0000256" key="4">
    <source>
        <dbReference type="RuleBase" id="RU003869"/>
    </source>
</evidence>
<keyword evidence="2 4" id="KW-0687">Ribonucleoprotein</keyword>
<proteinExistence type="inferred from homology"/>
<organism evidence="7 8">
    <name type="scientific">candidate division TA06 bacterium DG_26</name>
    <dbReference type="NCBI Taxonomy" id="1703771"/>
    <lineage>
        <taxon>Bacteria</taxon>
        <taxon>Bacteria division TA06</taxon>
    </lineage>
</organism>
<keyword evidence="5" id="KW-0699">rRNA-binding</keyword>
<dbReference type="InterPro" id="IPR000702">
    <property type="entry name" value="Ribosomal_uL6-like"/>
</dbReference>
<dbReference type="PANTHER" id="PTHR11655:SF14">
    <property type="entry name" value="LARGE RIBOSOMAL SUBUNIT PROTEIN UL6M"/>
    <property type="match status" value="1"/>
</dbReference>
<feature type="domain" description="Large ribosomal subunit protein uL6 alpha-beta" evidence="6">
    <location>
        <begin position="1"/>
        <end position="68"/>
    </location>
</feature>
<dbReference type="GO" id="GO:0002181">
    <property type="term" value="P:cytoplasmic translation"/>
    <property type="evidence" value="ECO:0007669"/>
    <property type="project" value="TreeGrafter"/>
</dbReference>
<comment type="similarity">
    <text evidence="4">Belongs to the universal ribosomal protein uL6 family.</text>
</comment>
<feature type="non-terminal residue" evidence="7">
    <location>
        <position position="1"/>
    </location>
</feature>
<evidence type="ECO:0000256" key="5">
    <source>
        <dbReference type="RuleBase" id="RU003870"/>
    </source>
</evidence>
<dbReference type="PANTHER" id="PTHR11655">
    <property type="entry name" value="60S/50S RIBOSOMAL PROTEIN L6/L9"/>
    <property type="match status" value="1"/>
</dbReference>
<evidence type="ECO:0000259" key="6">
    <source>
        <dbReference type="Pfam" id="PF00347"/>
    </source>
</evidence>
<dbReference type="Pfam" id="PF00347">
    <property type="entry name" value="Ribosomal_L6"/>
    <property type="match status" value="1"/>
</dbReference>
<comment type="caution">
    <text evidence="7">The sequence shown here is derived from an EMBL/GenBank/DDBJ whole genome shotgun (WGS) entry which is preliminary data.</text>
</comment>
<dbReference type="GO" id="GO:0019843">
    <property type="term" value="F:rRNA binding"/>
    <property type="evidence" value="ECO:0007669"/>
    <property type="project" value="UniProtKB-KW"/>
</dbReference>
<dbReference type="Gene3D" id="3.90.930.12">
    <property type="entry name" value="Ribosomal protein L6, alpha-beta domain"/>
    <property type="match status" value="1"/>
</dbReference>
<reference evidence="7 8" key="1">
    <citation type="journal article" date="2015" name="Microbiome">
        <title>Genomic resolution of linkages in carbon, nitrogen, and sulfur cycling among widespread estuary sediment bacteria.</title>
        <authorList>
            <person name="Baker B.J."/>
            <person name="Lazar C.S."/>
            <person name="Teske A.P."/>
            <person name="Dick G.J."/>
        </authorList>
    </citation>
    <scope>NUCLEOTIDE SEQUENCE [LARGE SCALE GENOMIC DNA]</scope>
    <source>
        <strain evidence="7">DG_26</strain>
    </source>
</reference>
<keyword evidence="1 4" id="KW-0689">Ribosomal protein</keyword>
<comment type="function">
    <text evidence="5">This protein binds to the 23S rRNA, and is important in its secondary structure. It is located near the subunit interface in the base of the L7/L12 stalk, and near the tRNA binding site of the peptidyltransferase center.</text>
</comment>
<dbReference type="EMBL" id="LIZT01000105">
    <property type="protein sequence ID" value="KPJ48636.1"/>
    <property type="molecule type" value="Genomic_DNA"/>
</dbReference>
<name>A0A0S7WG71_UNCT6</name>
<evidence type="ECO:0000256" key="3">
    <source>
        <dbReference type="ARBA" id="ARBA00035454"/>
    </source>
</evidence>